<accession>A0ABN7SUK6</accession>
<proteinExistence type="inferred from homology"/>
<evidence type="ECO:0000256" key="4">
    <source>
        <dbReference type="ARBA" id="ARBA00022734"/>
    </source>
</evidence>
<organism evidence="12 13">
    <name type="scientific">Oikopleura dioica</name>
    <name type="common">Tunicate</name>
    <dbReference type="NCBI Taxonomy" id="34765"/>
    <lineage>
        <taxon>Eukaryota</taxon>
        <taxon>Metazoa</taxon>
        <taxon>Chordata</taxon>
        <taxon>Tunicata</taxon>
        <taxon>Appendicularia</taxon>
        <taxon>Copelata</taxon>
        <taxon>Oikopleuridae</taxon>
        <taxon>Oikopleura</taxon>
    </lineage>
</organism>
<name>A0ABN7SUK6_OIKDI</name>
<keyword evidence="13" id="KW-1185">Reference proteome</keyword>
<dbReference type="SUPFAM" id="SSF63887">
    <property type="entry name" value="P-domain of calnexin/calreticulin"/>
    <property type="match status" value="1"/>
</dbReference>
<feature type="region of interest" description="Disordered" evidence="10">
    <location>
        <begin position="1"/>
        <end position="29"/>
    </location>
</feature>
<dbReference type="InterPro" id="IPR009033">
    <property type="entry name" value="Calreticulin/calnexin_P_dom_sf"/>
</dbReference>
<comment type="similarity">
    <text evidence="2 9">Belongs to the calreticulin family.</text>
</comment>
<dbReference type="Gene3D" id="2.60.120.200">
    <property type="match status" value="1"/>
</dbReference>
<dbReference type="InterPro" id="IPR001580">
    <property type="entry name" value="Calret/calnex"/>
</dbReference>
<feature type="compositionally biased region" description="Polar residues" evidence="10">
    <location>
        <begin position="1"/>
        <end position="10"/>
    </location>
</feature>
<evidence type="ECO:0000259" key="11">
    <source>
        <dbReference type="PROSITE" id="PS50011"/>
    </source>
</evidence>
<evidence type="ECO:0000256" key="5">
    <source>
        <dbReference type="ARBA" id="ARBA00022824"/>
    </source>
</evidence>
<dbReference type="PANTHER" id="PTHR11073">
    <property type="entry name" value="CALRETICULIN AND CALNEXIN"/>
    <property type="match status" value="1"/>
</dbReference>
<dbReference type="SUPFAM" id="SSF56112">
    <property type="entry name" value="Protein kinase-like (PK-like)"/>
    <property type="match status" value="1"/>
</dbReference>
<feature type="compositionally biased region" description="Acidic residues" evidence="10">
    <location>
        <begin position="764"/>
        <end position="776"/>
    </location>
</feature>
<gene>
    <name evidence="12" type="ORF">OKIOD_LOCUS10954</name>
</gene>
<keyword evidence="8 9" id="KW-0143">Chaperone</keyword>
<comment type="subcellular location">
    <subcellularLocation>
        <location evidence="1">Endoplasmic reticulum</location>
    </subcellularLocation>
</comment>
<dbReference type="PANTHER" id="PTHR11073:SF2">
    <property type="entry name" value="CALRETICULIN"/>
    <property type="match status" value="1"/>
</dbReference>
<keyword evidence="5 9" id="KW-0256">Endoplasmic reticulum</keyword>
<keyword evidence="6" id="KW-0862">Zinc</keyword>
<keyword evidence="4" id="KW-0430">Lectin</keyword>
<dbReference type="Pfam" id="PF00262">
    <property type="entry name" value="Calreticulin"/>
    <property type="match status" value="2"/>
</dbReference>
<dbReference type="InterPro" id="IPR018124">
    <property type="entry name" value="Calret/calnex_CS"/>
</dbReference>
<feature type="compositionally biased region" description="Acidic residues" evidence="10">
    <location>
        <begin position="736"/>
        <end position="747"/>
    </location>
</feature>
<feature type="compositionally biased region" description="Basic and acidic residues" evidence="10">
    <location>
        <begin position="873"/>
        <end position="886"/>
    </location>
</feature>
<keyword evidence="3" id="KW-0479">Metal-binding</keyword>
<sequence length="924" mass="105117">MSTLSHQIQKSKGFGSVSQKPRKSFEEDPCIENTPLRSYQDVSIMAKVRSKTTVVLHDVEVTGTCVCDEQPQHGINTREVPNIGLYPQFDNPIPLYETVKAQAIQKNKFVMIKGTFDRGQVVKDFALEQAAQLQNANHPNLLNYIDHFIEEPSWGPHPNSNMIFLVTEYAEGGTLREFLDDTKRANRKLDLKTIGLIAAQIIIALEFCHGRGFSHEELEPANVFLCKDKICVKLGNLGSASHLPDSIYNPDEFIKVPYETPQEIRGDKLSKKNSSSDIFRFGMILQEMITLRHAFYTPYGGNNDLNELRDNILMGSRDNVRVGRGADVDDFKDLLKVAEKCLNKDPILRPTAGDLASDPSFAEYIDQLKRRTTITAADLLRNENIIPAAIRNRIAPRKPPIRNFGLQDKHFKIFQKLKAEGWFTDTDEFDGRPTIHKREKLIPMVLEGGLQKFNLKSPYDFDVSHGSFRVVGVDNPIANERKTKNDYSLTICNKEGKQRFKAKLELVDSETGEIQKKTSIIEKNNNEDHEDRPSALVTAASEVLWKEDFSQDGWESRWVQSSHKDDYGKFELATGKWNEIKGLKTSQDAKFYALSASHESFSNKDKTLVVQFTVQHQQKIDCGGGYVKLFPSTVTGDDMHGDSEYNIMFGPDICGYSTKRIHVIFNYKGKNHLIKKDVKCKDDELTHIYTLVVTPDNKYKVLVDNEETASGALEEDWDFLPAKKIKDPEASKPSQEEWDEREEIPDPDDTKPEDWDKPEHIADPDAEMPDDWDEEMDGEWEPPMVDNPDYKGEWKPKNIKNPAYKGKWVHPEIDNPEYSPDDSIYAYDDFGRVGLDLWQVKAGTVFSNFLMTDSEEEAAAEAAEILKLMEAEQAAKKAEEDAKAAESDDDEDGEDDFDEDELGDLDDYDDEDLDDIMDEIKDEL</sequence>
<feature type="domain" description="Protein kinase" evidence="11">
    <location>
        <begin position="39"/>
        <end position="361"/>
    </location>
</feature>
<feature type="compositionally biased region" description="Basic and acidic residues" evidence="10">
    <location>
        <begin position="748"/>
        <end position="763"/>
    </location>
</feature>
<evidence type="ECO:0000256" key="2">
    <source>
        <dbReference type="ARBA" id="ARBA00010983"/>
    </source>
</evidence>
<protein>
    <submittedName>
        <fullName evidence="12">Oidioi.mRNA.OKI2018_I69.chr1.g2189.t1.cds</fullName>
    </submittedName>
</protein>
<evidence type="ECO:0000256" key="8">
    <source>
        <dbReference type="ARBA" id="ARBA00023186"/>
    </source>
</evidence>
<dbReference type="Proteomes" id="UP001158576">
    <property type="component" value="Chromosome 1"/>
</dbReference>
<evidence type="ECO:0000256" key="1">
    <source>
        <dbReference type="ARBA" id="ARBA00004240"/>
    </source>
</evidence>
<dbReference type="InterPro" id="IPR011009">
    <property type="entry name" value="Kinase-like_dom_sf"/>
</dbReference>
<evidence type="ECO:0000256" key="6">
    <source>
        <dbReference type="ARBA" id="ARBA00022833"/>
    </source>
</evidence>
<dbReference type="EMBL" id="OU015566">
    <property type="protein sequence ID" value="CAG5105511.1"/>
    <property type="molecule type" value="Genomic_DNA"/>
</dbReference>
<reference evidence="12 13" key="1">
    <citation type="submission" date="2021-04" db="EMBL/GenBank/DDBJ databases">
        <authorList>
            <person name="Bliznina A."/>
        </authorList>
    </citation>
    <scope>NUCLEOTIDE SEQUENCE [LARGE SCALE GENOMIC DNA]</scope>
</reference>
<dbReference type="PRINTS" id="PR00626">
    <property type="entry name" value="CALRETICULIN"/>
</dbReference>
<evidence type="ECO:0000256" key="10">
    <source>
        <dbReference type="SAM" id="MobiDB-lite"/>
    </source>
</evidence>
<dbReference type="InterPro" id="IPR000719">
    <property type="entry name" value="Prot_kinase_dom"/>
</dbReference>
<dbReference type="PROSITE" id="PS00804">
    <property type="entry name" value="CALRETICULIN_2"/>
    <property type="match status" value="1"/>
</dbReference>
<evidence type="ECO:0000256" key="9">
    <source>
        <dbReference type="RuleBase" id="RU362126"/>
    </source>
</evidence>
<feature type="compositionally biased region" description="Acidic residues" evidence="10">
    <location>
        <begin position="887"/>
        <end position="924"/>
    </location>
</feature>
<dbReference type="Gene3D" id="1.10.510.10">
    <property type="entry name" value="Transferase(Phosphotransferase) domain 1"/>
    <property type="match status" value="1"/>
</dbReference>
<dbReference type="PROSITE" id="PS50011">
    <property type="entry name" value="PROTEIN_KINASE_DOM"/>
    <property type="match status" value="1"/>
</dbReference>
<feature type="region of interest" description="Disordered" evidence="10">
    <location>
        <begin position="724"/>
        <end position="776"/>
    </location>
</feature>
<dbReference type="SUPFAM" id="SSF49899">
    <property type="entry name" value="Concanavalin A-like lectins/glucanases"/>
    <property type="match status" value="1"/>
</dbReference>
<evidence type="ECO:0000256" key="3">
    <source>
        <dbReference type="ARBA" id="ARBA00022723"/>
    </source>
</evidence>
<dbReference type="InterPro" id="IPR013320">
    <property type="entry name" value="ConA-like_dom_sf"/>
</dbReference>
<evidence type="ECO:0000313" key="12">
    <source>
        <dbReference type="EMBL" id="CAG5105511.1"/>
    </source>
</evidence>
<keyword evidence="7" id="KW-0106">Calcium</keyword>
<dbReference type="Gene3D" id="2.10.250.10">
    <property type="entry name" value="Calreticulin/calnexin, P domain"/>
    <property type="match status" value="1"/>
</dbReference>
<dbReference type="Pfam" id="PF00069">
    <property type="entry name" value="Pkinase"/>
    <property type="match status" value="1"/>
</dbReference>
<evidence type="ECO:0000313" key="13">
    <source>
        <dbReference type="Proteomes" id="UP001158576"/>
    </source>
</evidence>
<feature type="region of interest" description="Disordered" evidence="10">
    <location>
        <begin position="873"/>
        <end position="924"/>
    </location>
</feature>
<evidence type="ECO:0000256" key="7">
    <source>
        <dbReference type="ARBA" id="ARBA00022837"/>
    </source>
</evidence>